<feature type="region of interest" description="Disordered" evidence="1">
    <location>
        <begin position="265"/>
        <end position="286"/>
    </location>
</feature>
<dbReference type="Gene3D" id="1.25.10.10">
    <property type="entry name" value="Leucine-rich Repeat Variant"/>
    <property type="match status" value="2"/>
</dbReference>
<organism evidence="2 3">
    <name type="scientific">Edaphochlamys debaryana</name>
    <dbReference type="NCBI Taxonomy" id="47281"/>
    <lineage>
        <taxon>Eukaryota</taxon>
        <taxon>Viridiplantae</taxon>
        <taxon>Chlorophyta</taxon>
        <taxon>core chlorophytes</taxon>
        <taxon>Chlorophyceae</taxon>
        <taxon>CS clade</taxon>
        <taxon>Chlamydomonadales</taxon>
        <taxon>Chlamydomonadales incertae sedis</taxon>
        <taxon>Edaphochlamys</taxon>
    </lineage>
</organism>
<evidence type="ECO:0000313" key="3">
    <source>
        <dbReference type="Proteomes" id="UP000612055"/>
    </source>
</evidence>
<feature type="compositionally biased region" description="Pro residues" evidence="1">
    <location>
        <begin position="125"/>
        <end position="135"/>
    </location>
</feature>
<dbReference type="OrthoDB" id="547427at2759"/>
<evidence type="ECO:0000256" key="1">
    <source>
        <dbReference type="SAM" id="MobiDB-lite"/>
    </source>
</evidence>
<dbReference type="AlphaFoldDB" id="A0A835YH33"/>
<gene>
    <name evidence="2" type="ORF">HYH03_000901</name>
</gene>
<reference evidence="2" key="1">
    <citation type="journal article" date="2020" name="bioRxiv">
        <title>Comparative genomics of Chlamydomonas.</title>
        <authorList>
            <person name="Craig R.J."/>
            <person name="Hasan A.R."/>
            <person name="Ness R.W."/>
            <person name="Keightley P.D."/>
        </authorList>
    </citation>
    <scope>NUCLEOTIDE SEQUENCE</scope>
    <source>
        <strain evidence="2">CCAP 11/70</strain>
    </source>
</reference>
<proteinExistence type="predicted"/>
<keyword evidence="3" id="KW-1185">Reference proteome</keyword>
<dbReference type="InterPro" id="IPR011989">
    <property type="entry name" value="ARM-like"/>
</dbReference>
<name>A0A835YH33_9CHLO</name>
<evidence type="ECO:0000313" key="2">
    <source>
        <dbReference type="EMBL" id="KAG2501083.1"/>
    </source>
</evidence>
<dbReference type="SUPFAM" id="SSF48371">
    <property type="entry name" value="ARM repeat"/>
    <property type="match status" value="2"/>
</dbReference>
<dbReference type="EMBL" id="JAEHOE010000002">
    <property type="protein sequence ID" value="KAG2501083.1"/>
    <property type="molecule type" value="Genomic_DNA"/>
</dbReference>
<dbReference type="Proteomes" id="UP000612055">
    <property type="component" value="Unassembled WGS sequence"/>
</dbReference>
<feature type="region of interest" description="Disordered" evidence="1">
    <location>
        <begin position="104"/>
        <end position="142"/>
    </location>
</feature>
<sequence>MFSFFRPKDRWKWDVTNGLLTKKVLKAQRTALRSGSPDVKRKVLGHIAALAETSVELQGALCDAKVTSDVCTVFLTDPSAAVQEAAADALAALVHLHPGNAAAVASASAPPPRRGGLGSAGAATPPSPSSTPPSPRSLAPHTSALQPIPHALALVQNHGRHLDLATSAAELLAALAAVPPAAAAVTSLLLRPAAASSLLSVAQAASRAALSASTPAARTARLMELLHALMALLLVAGAAGGPAVCRELGRSQGLSALLELATAHRGQRDAPPAPAPAAGQGKAGKGEAKQAAAVGQAAAAAAAAADHAGVVRDALSLLSLIATQVPAQRLPLLEADGVRRLLSVLRDLTLPWSVRLQAVAALTAAAAAPTLAAELVAARGLEAAFALLEAAAGGKGAAGGGGASTPVKSGAGAGASRAAASPAAGAPPSPATAALAAAVAVSAAADEAEPTDDVVAEALLGLIDAAVGSREPAAAAEAGARLPALLAAFRHGMADFRGGGYRVAEGAAQVLFRLARQPSLPSLLPALSAPEAAGPLAALVERGRDYGAAADAKQAAVVHAAWCAAGVLCQVRGVLCQVRGVLCEVRGVLCQVIDAERRKPRIGAGASSSTAPAAAAAGSASSSQPFSAAALDRLQAVLRLLDATAPALLAAAGAVAPPPVTGGTPGRPPNDVLGPAGLALLSGERVASDLQDATSALLTQLLEAAQQPAAKQALVAAGAAAAVRPLLPWRAVQYPSKRLLHLLGELEPEYQPFVRYGCGPLLAALLAGQGVDPGPLLAKKVDAHILLSLEDEALRGSLGLDEVAVLKVARIRSAHALFCALDAADGRMDGCVAAGDVEAFLGDTAAMRPGAAADLRERLFRELQVLPGEPVCFLQFVSAFPWFDGELRAVLPPNAPLQLGAPGPGGAPDYSARSAKRQRLHGGGAGPGVGVGAGVGTPTRGGTPGRGGAPVIEVD</sequence>
<dbReference type="InterPro" id="IPR016024">
    <property type="entry name" value="ARM-type_fold"/>
</dbReference>
<accession>A0A835YH33</accession>
<feature type="region of interest" description="Disordered" evidence="1">
    <location>
        <begin position="900"/>
        <end position="955"/>
    </location>
</feature>
<feature type="region of interest" description="Disordered" evidence="1">
    <location>
        <begin position="397"/>
        <end position="424"/>
    </location>
</feature>
<feature type="compositionally biased region" description="Low complexity" evidence="1">
    <location>
        <begin position="414"/>
        <end position="424"/>
    </location>
</feature>
<protein>
    <submittedName>
        <fullName evidence="2">Uncharacterized protein</fullName>
    </submittedName>
</protein>
<feature type="compositionally biased region" description="Gly residues" evidence="1">
    <location>
        <begin position="921"/>
        <end position="935"/>
    </location>
</feature>
<comment type="caution">
    <text evidence="2">The sequence shown here is derived from an EMBL/GenBank/DDBJ whole genome shotgun (WGS) entry which is preliminary data.</text>
</comment>